<dbReference type="RefSeq" id="WP_250921637.1">
    <property type="nucleotide sequence ID" value="NZ_JAMQAW010000029.1"/>
</dbReference>
<dbReference type="EMBL" id="JAMQAW010000029">
    <property type="protein sequence ID" value="MCM2391321.1"/>
    <property type="molecule type" value="Genomic_DNA"/>
</dbReference>
<proteinExistence type="predicted"/>
<organism evidence="1 2">
    <name type="scientific">Streptomyces albipurpureus</name>
    <dbReference type="NCBI Taxonomy" id="2897419"/>
    <lineage>
        <taxon>Bacteria</taxon>
        <taxon>Bacillati</taxon>
        <taxon>Actinomycetota</taxon>
        <taxon>Actinomycetes</taxon>
        <taxon>Kitasatosporales</taxon>
        <taxon>Streptomycetaceae</taxon>
        <taxon>Streptomyces</taxon>
    </lineage>
</organism>
<comment type="caution">
    <text evidence="1">The sequence shown here is derived from an EMBL/GenBank/DDBJ whole genome shotgun (WGS) entry which is preliminary data.</text>
</comment>
<keyword evidence="2" id="KW-1185">Reference proteome</keyword>
<accession>A0ABT0USG6</accession>
<evidence type="ECO:0000313" key="1">
    <source>
        <dbReference type="EMBL" id="MCM2391321.1"/>
    </source>
</evidence>
<gene>
    <name evidence="1" type="ORF">NBG84_24020</name>
</gene>
<evidence type="ECO:0000313" key="2">
    <source>
        <dbReference type="Proteomes" id="UP001431429"/>
    </source>
</evidence>
<reference evidence="1" key="1">
    <citation type="submission" date="2022-06" db="EMBL/GenBank/DDBJ databases">
        <title>Genome public.</title>
        <authorList>
            <person name="Sun Q."/>
        </authorList>
    </citation>
    <scope>NUCLEOTIDE SEQUENCE</scope>
    <source>
        <strain evidence="1">CWNU-1</strain>
    </source>
</reference>
<name>A0ABT0USG6_9ACTN</name>
<sequence length="66" mass="7500">MNRDEPQLTVAEKARVVYYVARMAKRGIADPDRQRGTVDLSDLERGVERVIDGARKREERAAKASK</sequence>
<protein>
    <submittedName>
        <fullName evidence="1">DUF6257 family protein</fullName>
    </submittedName>
</protein>
<dbReference type="Proteomes" id="UP001431429">
    <property type="component" value="Unassembled WGS sequence"/>
</dbReference>
<dbReference type="InterPro" id="IPR046224">
    <property type="entry name" value="DUF6257"/>
</dbReference>
<dbReference type="Pfam" id="PF19771">
    <property type="entry name" value="DUF6257"/>
    <property type="match status" value="1"/>
</dbReference>